<keyword evidence="3" id="KW-1185">Reference proteome</keyword>
<dbReference type="OrthoDB" id="4036611at2759"/>
<protein>
    <submittedName>
        <fullName evidence="2">Uncharacterized protein</fullName>
    </submittedName>
</protein>
<sequence length="359" mass="40514">MSDKETELTEEQIKEQKLEAARKKYEELKNKNKKKKKKTKKDKKEDEKDEGSGKEESVEPVEDGPKVDVNADAVTEDKSKDDINDEVKEDDQEEVKEEVKEEAKEAKEEAKDEPKEEPKEETTQEKAELENSSKGDLNDESNGEPTNKVNKSTKVPSSEATPNEEDTITQELGELKVTEPLTEEKPVTAATNESTTSDPTEDLFPDSGPSFMESLQQSKADEALLKSQKENELLKKELEKLKNENKSLKMLKLEHLDQLETLEAKVSDLESKLAKARVDSSNHNTLGPSAYDQEDTLSLSPTPSFQQNFPTSFSQFKPHNKNESQLNLSEIKARLSKWKGWNIDMTSWRSVGSGPIVEL</sequence>
<dbReference type="GeneID" id="30201076"/>
<evidence type="ECO:0000313" key="3">
    <source>
        <dbReference type="Proteomes" id="UP000094112"/>
    </source>
</evidence>
<feature type="compositionally biased region" description="Basic and acidic residues" evidence="1">
    <location>
        <begin position="75"/>
        <end position="86"/>
    </location>
</feature>
<gene>
    <name evidence="2" type="ORF">WICANDRAFT_64904</name>
</gene>
<feature type="compositionally biased region" description="Basic and acidic residues" evidence="1">
    <location>
        <begin position="173"/>
        <end position="186"/>
    </location>
</feature>
<dbReference type="RefSeq" id="XP_019036761.1">
    <property type="nucleotide sequence ID" value="XM_019183830.1"/>
</dbReference>
<name>A0A1E3NWP2_WICAA</name>
<dbReference type="AlphaFoldDB" id="A0A1E3NWP2"/>
<feature type="compositionally biased region" description="Polar residues" evidence="1">
    <location>
        <begin position="296"/>
        <end position="324"/>
    </location>
</feature>
<feature type="compositionally biased region" description="Acidic residues" evidence="1">
    <location>
        <begin position="87"/>
        <end position="96"/>
    </location>
</feature>
<accession>A0A1E3NWP2</accession>
<feature type="compositionally biased region" description="Polar residues" evidence="1">
    <location>
        <begin position="143"/>
        <end position="161"/>
    </location>
</feature>
<proteinExistence type="predicted"/>
<feature type="region of interest" description="Disordered" evidence="1">
    <location>
        <begin position="24"/>
        <end position="226"/>
    </location>
</feature>
<feature type="compositionally biased region" description="Polar residues" evidence="1">
    <location>
        <begin position="189"/>
        <end position="198"/>
    </location>
</feature>
<feature type="compositionally biased region" description="Basic and acidic residues" evidence="1">
    <location>
        <begin position="97"/>
        <end position="137"/>
    </location>
</feature>
<feature type="region of interest" description="Disordered" evidence="1">
    <location>
        <begin position="276"/>
        <end position="324"/>
    </location>
</feature>
<reference evidence="2 3" key="1">
    <citation type="journal article" date="2016" name="Proc. Natl. Acad. Sci. U.S.A.">
        <title>Comparative genomics of biotechnologically important yeasts.</title>
        <authorList>
            <person name="Riley R."/>
            <person name="Haridas S."/>
            <person name="Wolfe K.H."/>
            <person name="Lopes M.R."/>
            <person name="Hittinger C.T."/>
            <person name="Goeker M."/>
            <person name="Salamov A.A."/>
            <person name="Wisecaver J.H."/>
            <person name="Long T.M."/>
            <person name="Calvey C.H."/>
            <person name="Aerts A.L."/>
            <person name="Barry K.W."/>
            <person name="Choi C."/>
            <person name="Clum A."/>
            <person name="Coughlan A.Y."/>
            <person name="Deshpande S."/>
            <person name="Douglass A.P."/>
            <person name="Hanson S.J."/>
            <person name="Klenk H.-P."/>
            <person name="LaButti K.M."/>
            <person name="Lapidus A."/>
            <person name="Lindquist E.A."/>
            <person name="Lipzen A.M."/>
            <person name="Meier-Kolthoff J.P."/>
            <person name="Ohm R.A."/>
            <person name="Otillar R.P."/>
            <person name="Pangilinan J.L."/>
            <person name="Peng Y."/>
            <person name="Rokas A."/>
            <person name="Rosa C.A."/>
            <person name="Scheuner C."/>
            <person name="Sibirny A.A."/>
            <person name="Slot J.C."/>
            <person name="Stielow J.B."/>
            <person name="Sun H."/>
            <person name="Kurtzman C.P."/>
            <person name="Blackwell M."/>
            <person name="Grigoriev I.V."/>
            <person name="Jeffries T.W."/>
        </authorList>
    </citation>
    <scope>NUCLEOTIDE SEQUENCE [LARGE SCALE GENOMIC DNA]</scope>
    <source>
        <strain evidence="3">ATCC 58044 / CBS 1984 / NCYC 433 / NRRL Y-366-8</strain>
    </source>
</reference>
<feature type="compositionally biased region" description="Basic and acidic residues" evidence="1">
    <location>
        <begin position="42"/>
        <end position="57"/>
    </location>
</feature>
<dbReference type="Proteomes" id="UP000094112">
    <property type="component" value="Unassembled WGS sequence"/>
</dbReference>
<organism evidence="2 3">
    <name type="scientific">Wickerhamomyces anomalus (strain ATCC 58044 / CBS 1984 / NCYC 433 / NRRL Y-366-8)</name>
    <name type="common">Yeast</name>
    <name type="synonym">Hansenula anomala</name>
    <dbReference type="NCBI Taxonomy" id="683960"/>
    <lineage>
        <taxon>Eukaryota</taxon>
        <taxon>Fungi</taxon>
        <taxon>Dikarya</taxon>
        <taxon>Ascomycota</taxon>
        <taxon>Saccharomycotina</taxon>
        <taxon>Saccharomycetes</taxon>
        <taxon>Phaffomycetales</taxon>
        <taxon>Wickerhamomycetaceae</taxon>
        <taxon>Wickerhamomyces</taxon>
    </lineage>
</organism>
<feature type="compositionally biased region" description="Basic residues" evidence="1">
    <location>
        <begin position="31"/>
        <end position="41"/>
    </location>
</feature>
<evidence type="ECO:0000313" key="2">
    <source>
        <dbReference type="EMBL" id="ODQ57554.1"/>
    </source>
</evidence>
<dbReference type="EMBL" id="KV454213">
    <property type="protein sequence ID" value="ODQ57554.1"/>
    <property type="molecule type" value="Genomic_DNA"/>
</dbReference>
<evidence type="ECO:0000256" key="1">
    <source>
        <dbReference type="SAM" id="MobiDB-lite"/>
    </source>
</evidence>